<comment type="caution">
    <text evidence="1">The sequence shown here is derived from an EMBL/GenBank/DDBJ whole genome shotgun (WGS) entry which is preliminary data.</text>
</comment>
<gene>
    <name evidence="1" type="ORF">LTR37_000476</name>
</gene>
<accession>A0ACC3NZ37</accession>
<reference evidence="1" key="1">
    <citation type="submission" date="2023-07" db="EMBL/GenBank/DDBJ databases">
        <title>Black Yeasts Isolated from many extreme environments.</title>
        <authorList>
            <person name="Coleine C."/>
            <person name="Stajich J.E."/>
            <person name="Selbmann L."/>
        </authorList>
    </citation>
    <scope>NUCLEOTIDE SEQUENCE</scope>
    <source>
        <strain evidence="1">CCFEE 5714</strain>
    </source>
</reference>
<evidence type="ECO:0000313" key="2">
    <source>
        <dbReference type="Proteomes" id="UP001281147"/>
    </source>
</evidence>
<dbReference type="EMBL" id="JAUTXU010000002">
    <property type="protein sequence ID" value="KAK3725506.1"/>
    <property type="molecule type" value="Genomic_DNA"/>
</dbReference>
<dbReference type="Proteomes" id="UP001281147">
    <property type="component" value="Unassembled WGS sequence"/>
</dbReference>
<sequence>MFWKLYQSRRTDDRDATARNTDRSSVRWVVTERSLRISTIKLLRQSESSTTVSNIILQHVNIWVARSDPQRLLEAASMIVGRGYKLYELAPVAKVRKGKHSFGGQNITFEAVRGIGFDV</sequence>
<evidence type="ECO:0000313" key="1">
    <source>
        <dbReference type="EMBL" id="KAK3725506.1"/>
    </source>
</evidence>
<keyword evidence="2" id="KW-1185">Reference proteome</keyword>
<name>A0ACC3NZ37_9PEZI</name>
<organism evidence="1 2">
    <name type="scientific">Vermiconidia calcicola</name>
    <dbReference type="NCBI Taxonomy" id="1690605"/>
    <lineage>
        <taxon>Eukaryota</taxon>
        <taxon>Fungi</taxon>
        <taxon>Dikarya</taxon>
        <taxon>Ascomycota</taxon>
        <taxon>Pezizomycotina</taxon>
        <taxon>Dothideomycetes</taxon>
        <taxon>Dothideomycetidae</taxon>
        <taxon>Mycosphaerellales</taxon>
        <taxon>Extremaceae</taxon>
        <taxon>Vermiconidia</taxon>
    </lineage>
</organism>
<protein>
    <submittedName>
        <fullName evidence="1">Uncharacterized protein</fullName>
    </submittedName>
</protein>
<proteinExistence type="predicted"/>